<proteinExistence type="predicted"/>
<dbReference type="InParanoid" id="H8MLC8"/>
<dbReference type="KEGG" id="ccx:COCOR_07361"/>
<organism evidence="1 2">
    <name type="scientific">Corallococcus coralloides (strain ATCC 25202 / DSM 2259 / NBRC 100086 / M2)</name>
    <name type="common">Myxococcus coralloides</name>
    <dbReference type="NCBI Taxonomy" id="1144275"/>
    <lineage>
        <taxon>Bacteria</taxon>
        <taxon>Pseudomonadati</taxon>
        <taxon>Myxococcota</taxon>
        <taxon>Myxococcia</taxon>
        <taxon>Myxococcales</taxon>
        <taxon>Cystobacterineae</taxon>
        <taxon>Myxococcaceae</taxon>
        <taxon>Corallococcus</taxon>
    </lineage>
</organism>
<name>H8MLC8_CORCM</name>
<dbReference type="Proteomes" id="UP000007587">
    <property type="component" value="Chromosome"/>
</dbReference>
<dbReference type="AlphaFoldDB" id="H8MLC8"/>
<evidence type="ECO:0000313" key="2">
    <source>
        <dbReference type="Proteomes" id="UP000007587"/>
    </source>
</evidence>
<reference evidence="1 2" key="1">
    <citation type="journal article" date="2012" name="J. Bacteriol.">
        <title>Complete Genome Sequence of the Fruiting Myxobacterium Corallococcus coralloides DSM 2259.</title>
        <authorList>
            <person name="Huntley S."/>
            <person name="Zhang Y."/>
            <person name="Treuner-Lange A."/>
            <person name="Kneip S."/>
            <person name="Sensen C.W."/>
            <person name="Sogaard-Andersen L."/>
        </authorList>
    </citation>
    <scope>NUCLEOTIDE SEQUENCE [LARGE SCALE GENOMIC DNA]</scope>
    <source>
        <strain evidence="2">ATCC 25202 / DSM 2259 / NBRC 100086 / M2</strain>
    </source>
</reference>
<protein>
    <submittedName>
        <fullName evidence="1">Uncharacterized protein</fullName>
    </submittedName>
</protein>
<dbReference type="HOGENOM" id="CLU_1853059_0_0_7"/>
<reference evidence="2" key="2">
    <citation type="submission" date="2012-03" db="EMBL/GenBank/DDBJ databases">
        <title>Genome sequence of the fruiting myxobacterium Corallococcus coralloides DSM 2259.</title>
        <authorList>
            <person name="Huntley S."/>
            <person name="Zhang Y."/>
            <person name="Treuner-Lange A."/>
            <person name="Sensen C.W."/>
            <person name="Sogaard-Andersen L."/>
        </authorList>
    </citation>
    <scope>NUCLEOTIDE SEQUENCE [LARGE SCALE GENOMIC DNA]</scope>
    <source>
        <strain evidence="2">ATCC 25202 / DSM 2259 / NBRC 100086 / M2</strain>
    </source>
</reference>
<gene>
    <name evidence="1" type="ordered locus">COCOR_07361</name>
</gene>
<accession>H8MLC8</accession>
<keyword evidence="2" id="KW-1185">Reference proteome</keyword>
<sequence>MIVMGRVGEEDGKASCLAMTPFERSHPMKRQALAVVLSLFATACGGAMEESSTLATQEAAVLPLSAPLDGNWCQSGWPGCAGISGSSGSMSSGGDGCWRVGDTVWTGLTPGSTSGTYTGTRLMYGTGVCTPIASRPVTITMTGPDSFTEVAGGFSANWYRSP</sequence>
<evidence type="ECO:0000313" key="1">
    <source>
        <dbReference type="EMBL" id="AFE07493.1"/>
    </source>
</evidence>
<dbReference type="EMBL" id="CP003389">
    <property type="protein sequence ID" value="AFE07493.1"/>
    <property type="molecule type" value="Genomic_DNA"/>
</dbReference>